<dbReference type="GO" id="GO:0016020">
    <property type="term" value="C:membrane"/>
    <property type="evidence" value="ECO:0007669"/>
    <property type="project" value="UniProtKB-SubCell"/>
</dbReference>
<dbReference type="PANTHER" id="PTHR30332:SF24">
    <property type="entry name" value="SECRETIN GSPD-RELATED"/>
    <property type="match status" value="1"/>
</dbReference>
<dbReference type="PANTHER" id="PTHR30332">
    <property type="entry name" value="PROBABLE GENERAL SECRETION PATHWAY PROTEIN D"/>
    <property type="match status" value="1"/>
</dbReference>
<protein>
    <submittedName>
        <fullName evidence="6">Uncharacterized protein</fullName>
    </submittedName>
</protein>
<dbReference type="Proteomes" id="UP000294145">
    <property type="component" value="Unassembled WGS sequence"/>
</dbReference>
<evidence type="ECO:0000313" key="7">
    <source>
        <dbReference type="Proteomes" id="UP000294145"/>
    </source>
</evidence>
<comment type="caution">
    <text evidence="6">The sequence shown here is derived from an EMBL/GenBank/DDBJ whole genome shotgun (WGS) entry which is preliminary data.</text>
</comment>
<keyword evidence="3" id="KW-0472">Membrane</keyword>
<dbReference type="RefSeq" id="WP_114709138.1">
    <property type="nucleotide sequence ID" value="NZ_JACWKW010000009.1"/>
</dbReference>
<evidence type="ECO:0000256" key="5">
    <source>
        <dbReference type="SAM" id="SignalP"/>
    </source>
</evidence>
<dbReference type="EMBL" id="SISP01000020">
    <property type="protein sequence ID" value="TBM41368.1"/>
    <property type="molecule type" value="Genomic_DNA"/>
</dbReference>
<accession>A0A7Z7VNV3</accession>
<keyword evidence="2 5" id="KW-0732">Signal</keyword>
<evidence type="ECO:0000256" key="1">
    <source>
        <dbReference type="ARBA" id="ARBA00004370"/>
    </source>
</evidence>
<reference evidence="6 7" key="1">
    <citation type="submission" date="2019-02" db="EMBL/GenBank/DDBJ databases">
        <title>Genomic plasticity associated with the antimicrobial resistance in Vibrio cholerae.</title>
        <authorList>
            <person name="Verma J."/>
            <person name="Bag S."/>
            <person name="Saha B."/>
            <person name="Kumar P."/>
            <person name="Ghosh T.S."/>
            <person name="Dayal M."/>
            <person name="Senapati T."/>
            <person name="Mehra S."/>
            <person name="Dey P."/>
            <person name="Desigamani A."/>
            <person name="Kumar D."/>
            <person name="Rana P."/>
            <person name="Kumar B."/>
            <person name="Maiti T.K."/>
            <person name="Sharma N.C."/>
            <person name="Bhadra R.K."/>
            <person name="Mutreja A."/>
            <person name="Nair G.B."/>
            <person name="Ramamurthy T."/>
            <person name="Das B."/>
        </authorList>
    </citation>
    <scope>NUCLEOTIDE SEQUENCE [LARGE SCALE GENOMIC DNA]</scope>
    <source>
        <strain evidence="6 7">IDH06781</strain>
    </source>
</reference>
<evidence type="ECO:0000256" key="3">
    <source>
        <dbReference type="ARBA" id="ARBA00023136"/>
    </source>
</evidence>
<evidence type="ECO:0000256" key="4">
    <source>
        <dbReference type="SAM" id="MobiDB-lite"/>
    </source>
</evidence>
<dbReference type="InterPro" id="IPR050810">
    <property type="entry name" value="Bact_Secretion_Sys_Channel"/>
</dbReference>
<dbReference type="PROSITE" id="PS51257">
    <property type="entry name" value="PROKAR_LIPOPROTEIN"/>
    <property type="match status" value="1"/>
</dbReference>
<name>A0A7Z7VNV3_VIBCL</name>
<evidence type="ECO:0000313" key="6">
    <source>
        <dbReference type="EMBL" id="TBM41368.1"/>
    </source>
</evidence>
<evidence type="ECO:0000256" key="2">
    <source>
        <dbReference type="ARBA" id="ARBA00022729"/>
    </source>
</evidence>
<feature type="chain" id="PRO_5031124922" evidence="5">
    <location>
        <begin position="21"/>
        <end position="511"/>
    </location>
</feature>
<gene>
    <name evidence="6" type="ORF">EYB64_12395</name>
</gene>
<feature type="compositionally biased region" description="Low complexity" evidence="4">
    <location>
        <begin position="174"/>
        <end position="192"/>
    </location>
</feature>
<proteinExistence type="predicted"/>
<organism evidence="6 7">
    <name type="scientific">Vibrio cholerae</name>
    <dbReference type="NCBI Taxonomy" id="666"/>
    <lineage>
        <taxon>Bacteria</taxon>
        <taxon>Pseudomonadati</taxon>
        <taxon>Pseudomonadota</taxon>
        <taxon>Gammaproteobacteria</taxon>
        <taxon>Vibrionales</taxon>
        <taxon>Vibrionaceae</taxon>
        <taxon>Vibrio</taxon>
    </lineage>
</organism>
<comment type="subcellular location">
    <subcellularLocation>
        <location evidence="1">Membrane</location>
    </subcellularLocation>
</comment>
<feature type="signal peptide" evidence="5">
    <location>
        <begin position="1"/>
        <end position="20"/>
    </location>
</feature>
<sequence length="511" mass="55241">MKTNVILFVFLLLLAGCSISDNLKGQQAAVDLQKERMDNVKKKENEFNRITLDTRFYVSDLNDEAMNMPSWYSNKIEPKKYNSVPFKNIIQDVLTNNHVSVNYGDLGAAELDAPVTISTNETSLGQYLRQVANQAGLSLTYSRGRAVFSKFERRSWDIMALDGVGNGVIGRDGSTTTSTSTTSLSSTSTSMTASTSGQFSNIKITDQKPLEDLQNLVKGVLSAEGEVTISATGSIITVKDYPYNVEEADKIIREFNDQSSKVVSVELSLIDVIYTKTDRLGFDINGVISALGDGVEITSTGPFTSAGAGTVSPMQFSLKFLDGRLDGSKALAEALNAQGAVSRTVFQKVVTKNGTIGRTSAVKRESYIAEQTGNGATTGGIITNGGTRQETLETGQVVSVYPRIVNDDVLVKINSSISTSLGITPKLNETTGTYVESPKVADMEFDQTLVIPDRQTYVIAGIQADQVITEMKNAGYDVTGFSKSGDTETKDTLLTVTVEILRGKTVRRVNE</sequence>
<dbReference type="GO" id="GO:0009306">
    <property type="term" value="P:protein secretion"/>
    <property type="evidence" value="ECO:0007669"/>
    <property type="project" value="TreeGrafter"/>
</dbReference>
<dbReference type="GO" id="GO:0015627">
    <property type="term" value="C:type II protein secretion system complex"/>
    <property type="evidence" value="ECO:0007669"/>
    <property type="project" value="TreeGrafter"/>
</dbReference>
<feature type="region of interest" description="Disordered" evidence="4">
    <location>
        <begin position="171"/>
        <end position="192"/>
    </location>
</feature>
<dbReference type="AlphaFoldDB" id="A0A7Z7VNV3"/>